<sequence length="230" mass="24775">MLILDSGEGQWYALNSTAGDLWRAWARGADLDAAVAEACAQHAWADEGEVRRDGEALFAELLERGLLVDGRARRARRTDIDTQCPGGPAFAGTALPCCARPPRSPLLDLAAYPVLLLSVVLTRISFHRTGTVIRAVRRLRPAATADPGRALRVVASVGRAARRYPGRAACLERSAAASILGALAGQELAWCLGAATDPYRFHAWVEADRCAVLDPHEPADAQRYLRVLSV</sequence>
<gene>
    <name evidence="2" type="ORF">KDL01_06770</name>
</gene>
<evidence type="ECO:0000313" key="3">
    <source>
        <dbReference type="Proteomes" id="UP000675781"/>
    </source>
</evidence>
<dbReference type="NCBIfam" id="NF033537">
    <property type="entry name" value="lasso_biosyn_B2"/>
    <property type="match status" value="1"/>
</dbReference>
<dbReference type="InterPro" id="IPR053521">
    <property type="entry name" value="McjB-like"/>
</dbReference>
<protein>
    <submittedName>
        <fullName evidence="2">Lasso peptide biosynthesis B2 protein</fullName>
    </submittedName>
</protein>
<dbReference type="InterPro" id="IPR008792">
    <property type="entry name" value="PQQD"/>
</dbReference>
<dbReference type="Proteomes" id="UP000675781">
    <property type="component" value="Unassembled WGS sequence"/>
</dbReference>
<evidence type="ECO:0000259" key="1">
    <source>
        <dbReference type="Pfam" id="PF13471"/>
    </source>
</evidence>
<dbReference type="Pfam" id="PF13471">
    <property type="entry name" value="Transglut_core3"/>
    <property type="match status" value="1"/>
</dbReference>
<dbReference type="Pfam" id="PF05402">
    <property type="entry name" value="PqqD"/>
    <property type="match status" value="1"/>
</dbReference>
<name>A0A941ELX0_9ACTN</name>
<feature type="domain" description="Microcin J25-processing protein McjB C-terminal" evidence="1">
    <location>
        <begin position="115"/>
        <end position="226"/>
    </location>
</feature>
<reference evidence="2" key="1">
    <citation type="submission" date="2021-04" db="EMBL/GenBank/DDBJ databases">
        <title>Genome based classification of Actinospica acidithermotolerans sp. nov., an actinobacterium isolated from an Indonesian hot spring.</title>
        <authorList>
            <person name="Kusuma A.B."/>
            <person name="Putra K.E."/>
            <person name="Nafisah S."/>
            <person name="Loh J."/>
            <person name="Nouioui I."/>
            <person name="Goodfellow M."/>
        </authorList>
    </citation>
    <scope>NUCLEOTIDE SEQUENCE</scope>
    <source>
        <strain evidence="2">CSCA 57</strain>
    </source>
</reference>
<dbReference type="AlphaFoldDB" id="A0A941ELX0"/>
<dbReference type="InterPro" id="IPR032708">
    <property type="entry name" value="McjB_C"/>
</dbReference>
<keyword evidence="3" id="KW-1185">Reference proteome</keyword>
<dbReference type="RefSeq" id="WP_212527481.1">
    <property type="nucleotide sequence ID" value="NZ_JAGSOG010000019.1"/>
</dbReference>
<organism evidence="2 3">
    <name type="scientific">Actinospica durhamensis</name>
    <dbReference type="NCBI Taxonomy" id="1508375"/>
    <lineage>
        <taxon>Bacteria</taxon>
        <taxon>Bacillati</taxon>
        <taxon>Actinomycetota</taxon>
        <taxon>Actinomycetes</taxon>
        <taxon>Catenulisporales</taxon>
        <taxon>Actinospicaceae</taxon>
        <taxon>Actinospica</taxon>
    </lineage>
</organism>
<accession>A0A941ELX0</accession>
<dbReference type="EMBL" id="JAGSOG010000019">
    <property type="protein sequence ID" value="MBR7832957.1"/>
    <property type="molecule type" value="Genomic_DNA"/>
</dbReference>
<comment type="caution">
    <text evidence="2">The sequence shown here is derived from an EMBL/GenBank/DDBJ whole genome shotgun (WGS) entry which is preliminary data.</text>
</comment>
<evidence type="ECO:0000313" key="2">
    <source>
        <dbReference type="EMBL" id="MBR7832957.1"/>
    </source>
</evidence>
<proteinExistence type="predicted"/>